<feature type="compositionally biased region" description="Acidic residues" evidence="1">
    <location>
        <begin position="467"/>
        <end position="476"/>
    </location>
</feature>
<name>A0ABM5GL46_9SAUR</name>
<dbReference type="InterPro" id="IPR027883">
    <property type="entry name" value="Redic1-like"/>
</dbReference>
<reference evidence="3" key="1">
    <citation type="submission" date="2025-08" db="UniProtKB">
        <authorList>
            <consortium name="RefSeq"/>
        </authorList>
    </citation>
    <scope>IDENTIFICATION</scope>
</reference>
<protein>
    <submittedName>
        <fullName evidence="3">Regulator of DNA class I crossover intermediates 1</fullName>
    </submittedName>
</protein>
<evidence type="ECO:0000313" key="3">
    <source>
        <dbReference type="RefSeq" id="XP_072858386.1"/>
    </source>
</evidence>
<feature type="region of interest" description="Disordered" evidence="1">
    <location>
        <begin position="428"/>
        <end position="478"/>
    </location>
</feature>
<dbReference type="PANTHER" id="PTHR35158:SF1">
    <property type="entry name" value="CDNA SEQUENCE CN725425"/>
    <property type="match status" value="1"/>
</dbReference>
<evidence type="ECO:0000313" key="2">
    <source>
        <dbReference type="Proteomes" id="UP001652642"/>
    </source>
</evidence>
<feature type="region of interest" description="Disordered" evidence="1">
    <location>
        <begin position="606"/>
        <end position="635"/>
    </location>
</feature>
<evidence type="ECO:0000256" key="1">
    <source>
        <dbReference type="SAM" id="MobiDB-lite"/>
    </source>
</evidence>
<organism evidence="2 3">
    <name type="scientific">Pogona vitticeps</name>
    <name type="common">central bearded dragon</name>
    <dbReference type="NCBI Taxonomy" id="103695"/>
    <lineage>
        <taxon>Eukaryota</taxon>
        <taxon>Metazoa</taxon>
        <taxon>Chordata</taxon>
        <taxon>Craniata</taxon>
        <taxon>Vertebrata</taxon>
        <taxon>Euteleostomi</taxon>
        <taxon>Lepidosauria</taxon>
        <taxon>Squamata</taxon>
        <taxon>Bifurcata</taxon>
        <taxon>Unidentata</taxon>
        <taxon>Episquamata</taxon>
        <taxon>Toxicofera</taxon>
        <taxon>Iguania</taxon>
        <taxon>Acrodonta</taxon>
        <taxon>Agamidae</taxon>
        <taxon>Amphibolurinae</taxon>
        <taxon>Pogona</taxon>
    </lineage>
</organism>
<dbReference type="PANTHER" id="PTHR35158">
    <property type="entry name" value="CDNA SEQUENCE CN725425"/>
    <property type="match status" value="1"/>
</dbReference>
<proteinExistence type="predicted"/>
<dbReference type="Proteomes" id="UP001652642">
    <property type="component" value="Chromosome 5"/>
</dbReference>
<dbReference type="Pfam" id="PF15089">
    <property type="entry name" value="Redic1-like"/>
    <property type="match status" value="1"/>
</dbReference>
<dbReference type="RefSeq" id="XP_072858386.1">
    <property type="nucleotide sequence ID" value="XM_073002285.1"/>
</dbReference>
<dbReference type="GeneID" id="110080801"/>
<feature type="region of interest" description="Disordered" evidence="1">
    <location>
        <begin position="327"/>
        <end position="354"/>
    </location>
</feature>
<gene>
    <name evidence="3" type="primary">REDIC1</name>
</gene>
<accession>A0ABM5GL46</accession>
<feature type="compositionally biased region" description="Polar residues" evidence="1">
    <location>
        <begin position="329"/>
        <end position="341"/>
    </location>
</feature>
<feature type="compositionally biased region" description="Polar residues" evidence="1">
    <location>
        <begin position="606"/>
        <end position="616"/>
    </location>
</feature>
<keyword evidence="2" id="KW-1185">Reference proteome</keyword>
<feature type="compositionally biased region" description="Polar residues" evidence="1">
    <location>
        <begin position="445"/>
        <end position="461"/>
    </location>
</feature>
<sequence length="670" mass="75618">MVNNFLRTEKMLHLRAGNSLEAPDAELSRSELLNESLESWMSRDFFEKEKLKSKMKLMGISSQKNTAVSLDLLNLYVVNQISTKKGYTDRVQKPVPVEINRGITNHLRRHNVELPKSPERRPWKPFLDDVQHSVQQEVLENRRKYLLEKGNFQCQKDFLPCQQSLQSSQLSNIKCEGIWIPKTTCKQGDINNAEAGTPSDQYFQQFNSLGYSKAFGKSPKFTIDAVFENNHKKDPLLMNDTLKATQDESSQTVAALLEEDSQPFLTIPSSPSCHSFANENILDQLFSNTGDANEISNMCHPYNKEEMYQKTGCDRHSSARDLKSVLTAPEQTSFSRSQSLNAVGPETTKNQQKDYYIQERNPVIYYDQQATSIDFKNTGRMANQQKNMKVADSVENYMKKIRKDGLAERKLNQLQIFRPEETETEVFSCCDQQSKQGTKHDDESQLSNWSPSYSPKQTDGYSSTTSDESEKEEEEASSYFEGGFLRHYDSPVSVNQKSQCNCQSTDTYSNLLENLSGKSAGVHPQTKPALDLGKKKLCRAATEFSEVLFENASADFKPRHDAWSQTETYGRDSTTKSDAGVQCNIMQACFCKHELSSVHSAEVVTSNSKAETTGGQNVPADRAPSQLSTSSSWVFTKSSPPKTECFVVHDKMRLGIIDFISVINEGETCD</sequence>